<name>A0A8E2JNN9_9PEZI</name>
<evidence type="ECO:0000313" key="5">
    <source>
        <dbReference type="EMBL" id="OCL03439.1"/>
    </source>
</evidence>
<dbReference type="Gene3D" id="3.40.50.150">
    <property type="entry name" value="Vaccinia Virus protein VP39"/>
    <property type="match status" value="1"/>
</dbReference>
<dbReference type="OrthoDB" id="276151at2759"/>
<dbReference type="GO" id="GO:0008757">
    <property type="term" value="F:S-adenosylmethionine-dependent methyltransferase activity"/>
    <property type="evidence" value="ECO:0007669"/>
    <property type="project" value="InterPro"/>
</dbReference>
<evidence type="ECO:0000256" key="4">
    <source>
        <dbReference type="ARBA" id="ARBA00022691"/>
    </source>
</evidence>
<organism evidence="5 6">
    <name type="scientific">Glonium stellatum</name>
    <dbReference type="NCBI Taxonomy" id="574774"/>
    <lineage>
        <taxon>Eukaryota</taxon>
        <taxon>Fungi</taxon>
        <taxon>Dikarya</taxon>
        <taxon>Ascomycota</taxon>
        <taxon>Pezizomycotina</taxon>
        <taxon>Dothideomycetes</taxon>
        <taxon>Pleosporomycetidae</taxon>
        <taxon>Gloniales</taxon>
        <taxon>Gloniaceae</taxon>
        <taxon>Glonium</taxon>
    </lineage>
</organism>
<evidence type="ECO:0000256" key="1">
    <source>
        <dbReference type="ARBA" id="ARBA00022553"/>
    </source>
</evidence>
<proteinExistence type="predicted"/>
<keyword evidence="2 5" id="KW-0489">Methyltransferase</keyword>
<sequence length="226" mass="25607">DQYDRQWNSLWVDNFLPWDKFCASPALVDLLDDPDKSKFKSGHLKKKALVPGCGRGYDVYAFASHGYDTVGVEISETAAEEAKKWVSEQLDTNKKSVGKELGKVNIAVGDFFEDDWMSNLGVETGGAFELVYDYAFLVAMNPLSRDKWAKRMAEIITPKTGLTPCHQSLEYPLFRPPETGGPPHGIKSEDYDRLLGQDFNLLMRYKPERTHEVGKDSDMVSVWCRK</sequence>
<evidence type="ECO:0000256" key="2">
    <source>
        <dbReference type="ARBA" id="ARBA00022603"/>
    </source>
</evidence>
<keyword evidence="6" id="KW-1185">Reference proteome</keyword>
<dbReference type="InterPro" id="IPR029063">
    <property type="entry name" value="SAM-dependent_MTases_sf"/>
</dbReference>
<dbReference type="Proteomes" id="UP000250140">
    <property type="component" value="Unassembled WGS sequence"/>
</dbReference>
<gene>
    <name evidence="5" type="ORF">AOQ84DRAFT_302797</name>
</gene>
<reference evidence="5 6" key="1">
    <citation type="journal article" date="2016" name="Nat. Commun.">
        <title>Ectomycorrhizal ecology is imprinted in the genome of the dominant symbiotic fungus Cenococcum geophilum.</title>
        <authorList>
            <consortium name="DOE Joint Genome Institute"/>
            <person name="Peter M."/>
            <person name="Kohler A."/>
            <person name="Ohm R.A."/>
            <person name="Kuo A."/>
            <person name="Krutzmann J."/>
            <person name="Morin E."/>
            <person name="Arend M."/>
            <person name="Barry K.W."/>
            <person name="Binder M."/>
            <person name="Choi C."/>
            <person name="Clum A."/>
            <person name="Copeland A."/>
            <person name="Grisel N."/>
            <person name="Haridas S."/>
            <person name="Kipfer T."/>
            <person name="LaButti K."/>
            <person name="Lindquist E."/>
            <person name="Lipzen A."/>
            <person name="Maire R."/>
            <person name="Meier B."/>
            <person name="Mihaltcheva S."/>
            <person name="Molinier V."/>
            <person name="Murat C."/>
            <person name="Poggeler S."/>
            <person name="Quandt C.A."/>
            <person name="Sperisen C."/>
            <person name="Tritt A."/>
            <person name="Tisserant E."/>
            <person name="Crous P.W."/>
            <person name="Henrissat B."/>
            <person name="Nehls U."/>
            <person name="Egli S."/>
            <person name="Spatafora J.W."/>
            <person name="Grigoriev I.V."/>
            <person name="Martin F.M."/>
        </authorList>
    </citation>
    <scope>NUCLEOTIDE SEQUENCE [LARGE SCALE GENOMIC DNA]</scope>
    <source>
        <strain evidence="5 6">CBS 207.34</strain>
    </source>
</reference>
<dbReference type="PROSITE" id="PS51585">
    <property type="entry name" value="SAM_MT_TPMT"/>
    <property type="match status" value="1"/>
</dbReference>
<evidence type="ECO:0000313" key="6">
    <source>
        <dbReference type="Proteomes" id="UP000250140"/>
    </source>
</evidence>
<keyword evidence="3 5" id="KW-0808">Transferase</keyword>
<dbReference type="InterPro" id="IPR008854">
    <property type="entry name" value="TPMT"/>
</dbReference>
<dbReference type="SUPFAM" id="SSF53335">
    <property type="entry name" value="S-adenosyl-L-methionine-dependent methyltransferases"/>
    <property type="match status" value="1"/>
</dbReference>
<protein>
    <submittedName>
        <fullName evidence="5">S-adenosyl-L-methionine-dependent methyltransferase</fullName>
    </submittedName>
</protein>
<dbReference type="GO" id="GO:0032259">
    <property type="term" value="P:methylation"/>
    <property type="evidence" value="ECO:0007669"/>
    <property type="project" value="UniProtKB-KW"/>
</dbReference>
<dbReference type="CDD" id="cd02440">
    <property type="entry name" value="AdoMet_MTases"/>
    <property type="match status" value="1"/>
</dbReference>
<evidence type="ECO:0000256" key="3">
    <source>
        <dbReference type="ARBA" id="ARBA00022679"/>
    </source>
</evidence>
<dbReference type="PANTHER" id="PTHR32183">
    <property type="match status" value="1"/>
</dbReference>
<accession>A0A8E2JNN9</accession>
<dbReference type="EMBL" id="KV750734">
    <property type="protein sequence ID" value="OCL03439.1"/>
    <property type="molecule type" value="Genomic_DNA"/>
</dbReference>
<keyword evidence="4" id="KW-0949">S-adenosyl-L-methionine</keyword>
<dbReference type="Pfam" id="PF05724">
    <property type="entry name" value="TPMT"/>
    <property type="match status" value="1"/>
</dbReference>
<dbReference type="PANTHER" id="PTHR32183:SF6">
    <property type="entry name" value="CYSTEINE SULFINATE DESULFINASE_CYSTEINE DESULFURASE AND RELATED ENZYMES"/>
    <property type="match status" value="1"/>
</dbReference>
<keyword evidence="1" id="KW-0597">Phosphoprotein</keyword>
<feature type="non-terminal residue" evidence="5">
    <location>
        <position position="1"/>
    </location>
</feature>
<dbReference type="AlphaFoldDB" id="A0A8E2JNN9"/>